<evidence type="ECO:0000259" key="2">
    <source>
        <dbReference type="Pfam" id="PF00155"/>
    </source>
</evidence>
<comment type="cofactor">
    <cofactor evidence="1">
        <name>pyridoxal 5'-phosphate</name>
        <dbReference type="ChEBI" id="CHEBI:597326"/>
    </cofactor>
</comment>
<dbReference type="GO" id="GO:0030170">
    <property type="term" value="F:pyridoxal phosphate binding"/>
    <property type="evidence" value="ECO:0007669"/>
    <property type="project" value="InterPro"/>
</dbReference>
<keyword evidence="4" id="KW-1185">Reference proteome</keyword>
<gene>
    <name evidence="3" type="ORF">EDC27_2908</name>
</gene>
<dbReference type="GO" id="GO:0008483">
    <property type="term" value="F:transaminase activity"/>
    <property type="evidence" value="ECO:0007669"/>
    <property type="project" value="UniProtKB-KW"/>
</dbReference>
<keyword evidence="1 3" id="KW-0032">Aminotransferase</keyword>
<protein>
    <recommendedName>
        <fullName evidence="1">Aminotransferase</fullName>
        <ecNumber evidence="1">2.6.1.-</ecNumber>
    </recommendedName>
</protein>
<dbReference type="PANTHER" id="PTHR42691">
    <property type="entry name" value="ASPARTATE AMINOTRANSFERASE YHDR-RELATED"/>
    <property type="match status" value="1"/>
</dbReference>
<dbReference type="InterPro" id="IPR015422">
    <property type="entry name" value="PyrdxlP-dep_Trfase_small"/>
</dbReference>
<dbReference type="SUPFAM" id="SSF53383">
    <property type="entry name" value="PLP-dependent transferases"/>
    <property type="match status" value="1"/>
</dbReference>
<dbReference type="InterPro" id="IPR004839">
    <property type="entry name" value="Aminotransferase_I/II_large"/>
</dbReference>
<evidence type="ECO:0000313" key="3">
    <source>
        <dbReference type="EMBL" id="ROQ89796.1"/>
    </source>
</evidence>
<comment type="caution">
    <text evidence="3">The sequence shown here is derived from an EMBL/GenBank/DDBJ whole genome shotgun (WGS) entry which is preliminary data.</text>
</comment>
<dbReference type="Gene3D" id="3.90.1150.10">
    <property type="entry name" value="Aspartate Aminotransferase, domain 1"/>
    <property type="match status" value="2"/>
</dbReference>
<evidence type="ECO:0000313" key="4">
    <source>
        <dbReference type="Proteomes" id="UP000276223"/>
    </source>
</evidence>
<sequence length="396" mass="43674">MGISHQMRTYIDRASWIRKMFEEGARLKQIHGADNVYDFSLGNPNLPPPPKVKEALLRIIRNGAASLHSYMPNAGLPQTRERLAAYLAREHGTPLRAEHVIMTCGAAGALNVILKALLDPGDEVVVPAPFFVEYGFYAENHGGSLKTVPTTADFSLDLNALDAAVGLKTKVVLINSPNNPTGQIYDANALKELGELLRRKSRTARHPIFLVSDEPYRKIVYTAEKPPSIFQYYENALIATSFSKDLSLPGERIGYIAMHPQAEDQAALQGALILANRILGFVNAPALMQWILPDLLEESVDVSLYRAKRDRLLDGLKRAGYSCFEPPGAFYLFPQSPLKDDVTFVRLLVDEKILAVPGSGFGGPGYFRLAYCVDDQTIEGALPGFARAMDKARSMR</sequence>
<dbReference type="PROSITE" id="PS00105">
    <property type="entry name" value="AA_TRANSFER_CLASS_1"/>
    <property type="match status" value="1"/>
</dbReference>
<name>A0A3N1URU8_9BACT</name>
<comment type="similarity">
    <text evidence="1">Belongs to the class-I pyridoxal-phosphate-dependent aminotransferase family.</text>
</comment>
<organism evidence="3 4">
    <name type="scientific">Desulfosoma caldarium</name>
    <dbReference type="NCBI Taxonomy" id="610254"/>
    <lineage>
        <taxon>Bacteria</taxon>
        <taxon>Pseudomonadati</taxon>
        <taxon>Thermodesulfobacteriota</taxon>
        <taxon>Syntrophobacteria</taxon>
        <taxon>Syntrophobacterales</taxon>
        <taxon>Syntrophobacteraceae</taxon>
        <taxon>Desulfosoma</taxon>
    </lineage>
</organism>
<evidence type="ECO:0000256" key="1">
    <source>
        <dbReference type="RuleBase" id="RU000481"/>
    </source>
</evidence>
<dbReference type="InterPro" id="IPR015424">
    <property type="entry name" value="PyrdxlP-dep_Trfase"/>
</dbReference>
<dbReference type="InterPro" id="IPR015421">
    <property type="entry name" value="PyrdxlP-dep_Trfase_major"/>
</dbReference>
<dbReference type="OrthoDB" id="9804474at2"/>
<accession>A0A3N1URU8</accession>
<dbReference type="NCBIfam" id="NF005305">
    <property type="entry name" value="PRK06836.1"/>
    <property type="match status" value="1"/>
</dbReference>
<feature type="domain" description="Aminotransferase class I/classII large" evidence="2">
    <location>
        <begin position="36"/>
        <end position="381"/>
    </location>
</feature>
<dbReference type="Pfam" id="PF00155">
    <property type="entry name" value="Aminotran_1_2"/>
    <property type="match status" value="1"/>
</dbReference>
<dbReference type="RefSeq" id="WP_123291361.1">
    <property type="nucleotide sequence ID" value="NZ_RJVA01000016.1"/>
</dbReference>
<proteinExistence type="inferred from homology"/>
<reference evidence="3 4" key="1">
    <citation type="submission" date="2018-11" db="EMBL/GenBank/DDBJ databases">
        <title>Genomic Encyclopedia of Type Strains, Phase IV (KMG-IV): sequencing the most valuable type-strain genomes for metagenomic binning, comparative biology and taxonomic classification.</title>
        <authorList>
            <person name="Goeker M."/>
        </authorList>
    </citation>
    <scope>NUCLEOTIDE SEQUENCE [LARGE SCALE GENOMIC DNA]</scope>
    <source>
        <strain evidence="3 4">DSM 22027</strain>
    </source>
</reference>
<keyword evidence="1 3" id="KW-0808">Transferase</keyword>
<dbReference type="Gene3D" id="3.40.640.10">
    <property type="entry name" value="Type I PLP-dependent aspartate aminotransferase-like (Major domain)"/>
    <property type="match status" value="1"/>
</dbReference>
<dbReference type="EMBL" id="RJVA01000016">
    <property type="protein sequence ID" value="ROQ89796.1"/>
    <property type="molecule type" value="Genomic_DNA"/>
</dbReference>
<dbReference type="CDD" id="cd00609">
    <property type="entry name" value="AAT_like"/>
    <property type="match status" value="1"/>
</dbReference>
<dbReference type="PANTHER" id="PTHR42691:SF1">
    <property type="entry name" value="ASPARTATE AMINOTRANSFERASE YHDR-RELATED"/>
    <property type="match status" value="1"/>
</dbReference>
<dbReference type="InterPro" id="IPR004838">
    <property type="entry name" value="NHTrfase_class1_PyrdxlP-BS"/>
</dbReference>
<dbReference type="AlphaFoldDB" id="A0A3N1URU8"/>
<dbReference type="Proteomes" id="UP000276223">
    <property type="component" value="Unassembled WGS sequence"/>
</dbReference>
<dbReference type="EC" id="2.6.1.-" evidence="1"/>